<sequence>MGIVKLAELIRNVAPDAISYKTISDYSGKKISVDASIVLFQFRTAAPEIRNRDGSHLSPLVGLFYRTLHFLENDIRPVYVFDGLPPEQKEALLERRAEAGGYTRAQRPVSNQVQDCQKILKLLGVPYLQAPSEAEALCAELVKCGEVDGVASEDMDVLPFGSSLLIRQLSTKEDRGVVEYSLPKVLKTLGLTHEQFVDLCILLGCDYCEKIGGLGPKRALALIQQHKTIEDVLLNINRTTHPVPENWKYLDARKLFLDPEVTNQTSRSLSWEEPDEEGLVNFLSHEKYVKEERIRRRMEKFRRVREDRKQRGSGEGKQHQTRMDDFFRVTRSRQAPDAVDQTVSKKSKF</sequence>
<evidence type="ECO:0000256" key="5">
    <source>
        <dbReference type="ARBA" id="ARBA00022759"/>
    </source>
</evidence>
<keyword evidence="3 16" id="KW-0540">Nuclease</keyword>
<dbReference type="GO" id="GO:0000287">
    <property type="term" value="F:magnesium ion binding"/>
    <property type="evidence" value="ECO:0007669"/>
    <property type="project" value="UniProtKB-UniRule"/>
</dbReference>
<protein>
    <recommendedName>
        <fullName evidence="16">Flap endonuclease 1</fullName>
        <shortName evidence="16">FEN-1</shortName>
        <ecNumber evidence="16">3.1.-.-</ecNumber>
    </recommendedName>
    <alternativeName>
        <fullName evidence="16">Flap structure-specific endonuclease 1</fullName>
    </alternativeName>
</protein>
<keyword evidence="10 16" id="KW-0496">Mitochondrion</keyword>
<keyword evidence="12 16" id="KW-0539">Nucleus</keyword>
<evidence type="ECO:0000256" key="6">
    <source>
        <dbReference type="ARBA" id="ARBA00022763"/>
    </source>
</evidence>
<feature type="compositionally biased region" description="Basic and acidic residues" evidence="17">
    <location>
        <begin position="304"/>
        <end position="328"/>
    </location>
</feature>
<feature type="domain" description="XPG N-terminal" evidence="19">
    <location>
        <begin position="1"/>
        <end position="107"/>
    </location>
</feature>
<dbReference type="InterPro" id="IPR036279">
    <property type="entry name" value="5-3_exonuclease_C_sf"/>
</dbReference>
<evidence type="ECO:0000256" key="1">
    <source>
        <dbReference type="ARBA" id="ARBA00022553"/>
    </source>
</evidence>
<gene>
    <name evidence="20" type="ORF">AOXY_G4916</name>
</gene>
<dbReference type="GO" id="GO:0017108">
    <property type="term" value="F:5'-flap endonuclease activity"/>
    <property type="evidence" value="ECO:0007669"/>
    <property type="project" value="UniProtKB-UniRule"/>
</dbReference>
<evidence type="ECO:0000256" key="11">
    <source>
        <dbReference type="ARBA" id="ARBA00023204"/>
    </source>
</evidence>
<evidence type="ECO:0000313" key="20">
    <source>
        <dbReference type="EMBL" id="KAK1172358.1"/>
    </source>
</evidence>
<dbReference type="SUPFAM" id="SSF47807">
    <property type="entry name" value="5' to 3' exonuclease, C-terminal subdomain"/>
    <property type="match status" value="1"/>
</dbReference>
<dbReference type="Pfam" id="PF00752">
    <property type="entry name" value="XPG_N"/>
    <property type="match status" value="1"/>
</dbReference>
<keyword evidence="8 16" id="KW-0269">Exonuclease</keyword>
<keyword evidence="9 16" id="KW-0460">Magnesium</keyword>
<evidence type="ECO:0000256" key="10">
    <source>
        <dbReference type="ARBA" id="ARBA00023128"/>
    </source>
</evidence>
<keyword evidence="4 16" id="KW-0479">Metal-binding</keyword>
<dbReference type="PRINTS" id="PR00853">
    <property type="entry name" value="XPGRADSUPER"/>
</dbReference>
<proteinExistence type="inferred from homology"/>
<dbReference type="CDD" id="cd09867">
    <property type="entry name" value="PIN_FEN1"/>
    <property type="match status" value="1"/>
</dbReference>
<dbReference type="PANTHER" id="PTHR11081">
    <property type="entry name" value="FLAP ENDONUCLEASE FAMILY MEMBER"/>
    <property type="match status" value="1"/>
</dbReference>
<evidence type="ECO:0000256" key="8">
    <source>
        <dbReference type="ARBA" id="ARBA00022839"/>
    </source>
</evidence>
<keyword evidence="5 16" id="KW-0255">Endonuclease</keyword>
<comment type="function">
    <text evidence="13 16">Structure-specific nuclease with 5'-flap endonuclease and 5'-3' exonuclease activities involved in DNA replication and repair. During DNA replication, cleaves the 5'-overhanging flap structure that is generated by displacement synthesis when DNA polymerase encounters the 5'-end of a downstream Okazaki fragment. It enters the flap from the 5'-end and then tracks to cleave the flap base, leaving a nick for ligation. Also involved in the long patch base excision repair (LP-BER) pathway, by cleaving within the apurinic/apyrimidinic (AP) site-terminated flap. Acts as a genome stabilization factor that prevents flaps from equilibrating into structures that lead to duplications and deletions. Also possesses 5'-3' exonuclease activity on nicked or gapped double-stranded DNA, and exhibits RNase H activity. Also involved in replication and repair of rDNA and in repairing mitochondrial DNA.</text>
</comment>
<dbReference type="Gene3D" id="3.40.50.1010">
    <property type="entry name" value="5'-nuclease"/>
    <property type="match status" value="1"/>
</dbReference>
<dbReference type="GO" id="GO:0003677">
    <property type="term" value="F:DNA binding"/>
    <property type="evidence" value="ECO:0007669"/>
    <property type="project" value="UniProtKB-UniRule"/>
</dbReference>
<evidence type="ECO:0000256" key="13">
    <source>
        <dbReference type="ARBA" id="ARBA00029382"/>
    </source>
</evidence>
<dbReference type="SUPFAM" id="SSF88723">
    <property type="entry name" value="PIN domain-like"/>
    <property type="match status" value="1"/>
</dbReference>
<dbReference type="HAMAP" id="MF_00614">
    <property type="entry name" value="Fen"/>
    <property type="match status" value="1"/>
</dbReference>
<dbReference type="FunFam" id="1.10.150.20:FF:000009">
    <property type="entry name" value="Flap endonuclease 1"/>
    <property type="match status" value="1"/>
</dbReference>
<evidence type="ECO:0000256" key="2">
    <source>
        <dbReference type="ARBA" id="ARBA00022705"/>
    </source>
</evidence>
<name>A0AAD8GDU3_ACIOX</name>
<evidence type="ECO:0000259" key="18">
    <source>
        <dbReference type="SMART" id="SM00484"/>
    </source>
</evidence>
<feature type="region of interest" description="Disordered" evidence="17">
    <location>
        <begin position="303"/>
        <end position="349"/>
    </location>
</feature>
<dbReference type="InterPro" id="IPR029060">
    <property type="entry name" value="PIN-like_dom_sf"/>
</dbReference>
<dbReference type="GO" id="GO:0005654">
    <property type="term" value="C:nucleoplasm"/>
    <property type="evidence" value="ECO:0007669"/>
    <property type="project" value="UniProtKB-SubCell"/>
</dbReference>
<dbReference type="CDD" id="cd09907">
    <property type="entry name" value="H3TH_FEN1-Euk"/>
    <property type="match status" value="1"/>
</dbReference>
<dbReference type="EMBL" id="JAGXEW010000004">
    <property type="protein sequence ID" value="KAK1172358.1"/>
    <property type="molecule type" value="Genomic_DNA"/>
</dbReference>
<comment type="subcellular location">
    <subcellularLocation>
        <location evidence="16">Nucleus</location>
        <location evidence="16">Nucleolus</location>
    </subcellularLocation>
    <subcellularLocation>
        <location evidence="16">Nucleus</location>
        <location evidence="16">Nucleoplasm</location>
    </subcellularLocation>
    <subcellularLocation>
        <location evidence="16">Mitochondrion</location>
    </subcellularLocation>
    <text evidence="16">Resides mostly in the nucleoli and relocalizes to the nucleoplasm upon DNA damage.</text>
</comment>
<dbReference type="GO" id="GO:0004523">
    <property type="term" value="F:RNA-DNA hybrid ribonuclease activity"/>
    <property type="evidence" value="ECO:0007669"/>
    <property type="project" value="TreeGrafter"/>
</dbReference>
<dbReference type="GO" id="GO:0008409">
    <property type="term" value="F:5'-3' exonuclease activity"/>
    <property type="evidence" value="ECO:0007669"/>
    <property type="project" value="UniProtKB-UniRule"/>
</dbReference>
<keyword evidence="6 16" id="KW-0227">DNA damage</keyword>
<keyword evidence="21" id="KW-1185">Reference proteome</keyword>
<dbReference type="GO" id="GO:0005730">
    <property type="term" value="C:nucleolus"/>
    <property type="evidence" value="ECO:0007669"/>
    <property type="project" value="UniProtKB-SubCell"/>
</dbReference>
<comment type="caution">
    <text evidence="20">The sequence shown here is derived from an EMBL/GenBank/DDBJ whole genome shotgun (WGS) entry which is preliminary data.</text>
</comment>
<keyword evidence="2 16" id="KW-0235">DNA replication</keyword>
<dbReference type="AlphaFoldDB" id="A0AAD8GDU3"/>
<dbReference type="Pfam" id="PF00867">
    <property type="entry name" value="XPG_I"/>
    <property type="match status" value="1"/>
</dbReference>
<accession>A0AAD8GDU3</accession>
<evidence type="ECO:0000256" key="4">
    <source>
        <dbReference type="ARBA" id="ARBA00022723"/>
    </source>
</evidence>
<dbReference type="InterPro" id="IPR006086">
    <property type="entry name" value="XPG-I_dom"/>
</dbReference>
<dbReference type="GO" id="GO:0006284">
    <property type="term" value="P:base-excision repair"/>
    <property type="evidence" value="ECO:0007669"/>
    <property type="project" value="UniProtKB-UniRule"/>
</dbReference>
<evidence type="ECO:0000256" key="3">
    <source>
        <dbReference type="ARBA" id="ARBA00022722"/>
    </source>
</evidence>
<organism evidence="20 21">
    <name type="scientific">Acipenser oxyrinchus oxyrinchus</name>
    <dbReference type="NCBI Taxonomy" id="40147"/>
    <lineage>
        <taxon>Eukaryota</taxon>
        <taxon>Metazoa</taxon>
        <taxon>Chordata</taxon>
        <taxon>Craniata</taxon>
        <taxon>Vertebrata</taxon>
        <taxon>Euteleostomi</taxon>
        <taxon>Actinopterygii</taxon>
        <taxon>Chondrostei</taxon>
        <taxon>Acipenseriformes</taxon>
        <taxon>Acipenseridae</taxon>
        <taxon>Acipenser</taxon>
    </lineage>
</organism>
<dbReference type="Gene3D" id="1.10.150.20">
    <property type="entry name" value="5' to 3' exonuclease, C-terminal subdomain"/>
    <property type="match status" value="1"/>
</dbReference>
<dbReference type="EC" id="3.1.-.-" evidence="16"/>
<dbReference type="InterPro" id="IPR008918">
    <property type="entry name" value="HhH2"/>
</dbReference>
<dbReference type="SMART" id="SM00485">
    <property type="entry name" value="XPGN"/>
    <property type="match status" value="1"/>
</dbReference>
<dbReference type="InterPro" id="IPR023426">
    <property type="entry name" value="Flap_endonuc"/>
</dbReference>
<dbReference type="InterPro" id="IPR006085">
    <property type="entry name" value="XPG_DNA_repair_N"/>
</dbReference>
<comment type="similarity">
    <text evidence="14 16">Belongs to the XPG/RAD2 endonuclease family. FEN1 subfamily.</text>
</comment>
<evidence type="ECO:0000256" key="17">
    <source>
        <dbReference type="SAM" id="MobiDB-lite"/>
    </source>
</evidence>
<evidence type="ECO:0000256" key="14">
    <source>
        <dbReference type="ARBA" id="ARBA00034726"/>
    </source>
</evidence>
<evidence type="ECO:0000256" key="16">
    <source>
        <dbReference type="HAMAP-Rule" id="MF_03140"/>
    </source>
</evidence>
<reference evidence="20" key="1">
    <citation type="submission" date="2022-02" db="EMBL/GenBank/DDBJ databases">
        <title>Atlantic sturgeon de novo genome assembly.</title>
        <authorList>
            <person name="Stock M."/>
            <person name="Klopp C."/>
            <person name="Guiguen Y."/>
            <person name="Cabau C."/>
            <person name="Parinello H."/>
            <person name="Santidrian Yebra-Pimentel E."/>
            <person name="Kuhl H."/>
            <person name="Dirks R.P."/>
            <person name="Guessner J."/>
            <person name="Wuertz S."/>
            <person name="Du K."/>
            <person name="Schartl M."/>
        </authorList>
    </citation>
    <scope>NUCLEOTIDE SEQUENCE</scope>
    <source>
        <strain evidence="20">STURGEONOMICS-FGT-2020</strain>
        <tissue evidence="20">Whole blood</tissue>
    </source>
</reference>
<dbReference type="PROSITE" id="PS00841">
    <property type="entry name" value="XPG_1"/>
    <property type="match status" value="1"/>
</dbReference>
<dbReference type="GO" id="GO:0043137">
    <property type="term" value="P:DNA replication, removal of RNA primer"/>
    <property type="evidence" value="ECO:0007669"/>
    <property type="project" value="UniProtKB-UniRule"/>
</dbReference>
<evidence type="ECO:0000256" key="12">
    <source>
        <dbReference type="ARBA" id="ARBA00023242"/>
    </source>
</evidence>
<keyword evidence="11 16" id="KW-0234">DNA repair</keyword>
<evidence type="ECO:0000259" key="19">
    <source>
        <dbReference type="SMART" id="SM00485"/>
    </source>
</evidence>
<evidence type="ECO:0000313" key="21">
    <source>
        <dbReference type="Proteomes" id="UP001230051"/>
    </source>
</evidence>
<dbReference type="GO" id="GO:0030145">
    <property type="term" value="F:manganese ion binding"/>
    <property type="evidence" value="ECO:0007669"/>
    <property type="project" value="TreeGrafter"/>
</dbReference>
<evidence type="ECO:0000256" key="7">
    <source>
        <dbReference type="ARBA" id="ARBA00022801"/>
    </source>
</evidence>
<dbReference type="PANTHER" id="PTHR11081:SF49">
    <property type="entry name" value="FLAP ENDONUCLEASE 1 HOMOLOG-RELATED"/>
    <property type="match status" value="1"/>
</dbReference>
<feature type="domain" description="XPG-I" evidence="18">
    <location>
        <begin position="121"/>
        <end position="191"/>
    </location>
</feature>
<dbReference type="InterPro" id="IPR019974">
    <property type="entry name" value="XPG_CS"/>
</dbReference>
<dbReference type="InterPro" id="IPR006084">
    <property type="entry name" value="XPG/Rad2"/>
</dbReference>
<evidence type="ECO:0000256" key="9">
    <source>
        <dbReference type="ARBA" id="ARBA00022842"/>
    </source>
</evidence>
<dbReference type="SMART" id="SM00484">
    <property type="entry name" value="XPGI"/>
    <property type="match status" value="1"/>
</dbReference>
<evidence type="ECO:0000256" key="15">
    <source>
        <dbReference type="ARBA" id="ARBA00046466"/>
    </source>
</evidence>
<comment type="subunit">
    <text evidence="15">Interacts with PCNA. Three molecules of FEN1 bind to one PCNA trimer with each molecule binding to one PCNA monomer. PCNA stimulates the nuclease activity without altering cleavage specificity. The C-terminal domain binds EP300; can bind simultaneously to both PCNA and EP300. Interacts with DDX11; this interaction is direct and increases flap endonuclease activity of FEN1. Interacts with WDR4; regulating its endonuclease activity. Interacts with POLB.</text>
</comment>
<keyword evidence="1 16" id="KW-0597">Phosphoprotein</keyword>
<dbReference type="SMART" id="SM00279">
    <property type="entry name" value="HhH2"/>
    <property type="match status" value="1"/>
</dbReference>
<keyword evidence="7 16" id="KW-0378">Hydrolase</keyword>
<dbReference type="GO" id="GO:0005739">
    <property type="term" value="C:mitochondrion"/>
    <property type="evidence" value="ECO:0007669"/>
    <property type="project" value="UniProtKB-SubCell"/>
</dbReference>
<dbReference type="Proteomes" id="UP001230051">
    <property type="component" value="Unassembled WGS sequence"/>
</dbReference>
<comment type="cofactor">
    <cofactor evidence="16">
        <name>Mg(2+)</name>
        <dbReference type="ChEBI" id="CHEBI:18420"/>
    </cofactor>
    <text evidence="16">Binds 2 magnesium ions per subunit. They probably participate in the reaction catalyzed by the enzyme. May bind an additional third magnesium ion after substrate binding.</text>
</comment>